<evidence type="ECO:0000313" key="4">
    <source>
        <dbReference type="Proteomes" id="UP000187209"/>
    </source>
</evidence>
<sequence length="391" mass="46160">MEEVDDPRLKRKIAEIRETLQKLGTSYTEDETSEFSKSPMPSEDSFDKCYNFLSPRAENTIEKPPFSFESPIPKKELQTAKLSKLKENKQKPFIETLKKGKNLEKNADYNQRKSEKQDLEKQIYYLTGLLTKKEKELSKTVFEKETIAKSQEDLKKKLEEHQKREEIILDELCILKKSKSLLEIDKKDLSKALYDAKTLIDKLQKLTKTKEPSEKREIHTEGDEIYKSKPNTLRNDIKKFDFQRLRIPEHLETLGSPERIEQNFTERTEETKYKKLCYEIMKKIGVSSAKDLIPKVLKFQQCHTRNKKSKKLVAKISNMISQCSPEGTFNKNPTPREVWRWITRLLEEYMKLKQTTSGETYYHLLDLLNIENVDEIIEKVSFLVKNQRYKS</sequence>
<dbReference type="Proteomes" id="UP000187209">
    <property type="component" value="Unassembled WGS sequence"/>
</dbReference>
<keyword evidence="4" id="KW-1185">Reference proteome</keyword>
<evidence type="ECO:0000256" key="2">
    <source>
        <dbReference type="SAM" id="MobiDB-lite"/>
    </source>
</evidence>
<feature type="coiled-coil region" evidence="1">
    <location>
        <begin position="144"/>
        <end position="171"/>
    </location>
</feature>
<keyword evidence="1" id="KW-0175">Coiled coil</keyword>
<protein>
    <submittedName>
        <fullName evidence="3">Uncharacterized protein</fullName>
    </submittedName>
</protein>
<dbReference type="AlphaFoldDB" id="A0A1R2BR27"/>
<reference evidence="3 4" key="1">
    <citation type="submission" date="2016-11" db="EMBL/GenBank/DDBJ databases">
        <title>The macronuclear genome of Stentor coeruleus: a giant cell with tiny introns.</title>
        <authorList>
            <person name="Slabodnick M."/>
            <person name="Ruby J.G."/>
            <person name="Reiff S.B."/>
            <person name="Swart E.C."/>
            <person name="Gosai S."/>
            <person name="Prabakaran S."/>
            <person name="Witkowska E."/>
            <person name="Larue G.E."/>
            <person name="Fisher S."/>
            <person name="Freeman R.M."/>
            <person name="Gunawardena J."/>
            <person name="Chu W."/>
            <person name="Stover N.A."/>
            <person name="Gregory B.D."/>
            <person name="Nowacki M."/>
            <person name="Derisi J."/>
            <person name="Roy S.W."/>
            <person name="Marshall W.F."/>
            <person name="Sood P."/>
        </authorList>
    </citation>
    <scope>NUCLEOTIDE SEQUENCE [LARGE SCALE GENOMIC DNA]</scope>
    <source>
        <strain evidence="3">WM001</strain>
    </source>
</reference>
<organism evidence="3 4">
    <name type="scientific">Stentor coeruleus</name>
    <dbReference type="NCBI Taxonomy" id="5963"/>
    <lineage>
        <taxon>Eukaryota</taxon>
        <taxon>Sar</taxon>
        <taxon>Alveolata</taxon>
        <taxon>Ciliophora</taxon>
        <taxon>Postciliodesmatophora</taxon>
        <taxon>Heterotrichea</taxon>
        <taxon>Heterotrichida</taxon>
        <taxon>Stentoridae</taxon>
        <taxon>Stentor</taxon>
    </lineage>
</organism>
<dbReference type="EMBL" id="MPUH01000483">
    <property type="protein sequence ID" value="OMJ79191.1"/>
    <property type="molecule type" value="Genomic_DNA"/>
</dbReference>
<feature type="region of interest" description="Disordered" evidence="2">
    <location>
        <begin position="24"/>
        <end position="47"/>
    </location>
</feature>
<name>A0A1R2BR27_9CILI</name>
<evidence type="ECO:0000313" key="3">
    <source>
        <dbReference type="EMBL" id="OMJ79191.1"/>
    </source>
</evidence>
<accession>A0A1R2BR27</accession>
<evidence type="ECO:0000256" key="1">
    <source>
        <dbReference type="SAM" id="Coils"/>
    </source>
</evidence>
<comment type="caution">
    <text evidence="3">The sequence shown here is derived from an EMBL/GenBank/DDBJ whole genome shotgun (WGS) entry which is preliminary data.</text>
</comment>
<proteinExistence type="predicted"/>
<gene>
    <name evidence="3" type="ORF">SteCoe_20843</name>
</gene>
<dbReference type="OrthoDB" id="292092at2759"/>